<evidence type="ECO:0000313" key="2">
    <source>
        <dbReference type="Proteomes" id="UP000298781"/>
    </source>
</evidence>
<dbReference type="RefSeq" id="WP_136963915.1">
    <property type="nucleotide sequence ID" value="NZ_CP039690.1"/>
</dbReference>
<keyword evidence="2" id="KW-1185">Reference proteome</keyword>
<dbReference type="OrthoDB" id="9890058at2"/>
<accession>A0A4D7BH72</accession>
<dbReference type="KEGG" id="pstg:E8M01_32285"/>
<gene>
    <name evidence="1" type="ORF">E8M01_32285</name>
</gene>
<name>A0A4D7BH72_9HYPH</name>
<dbReference type="AlphaFoldDB" id="A0A4D7BH72"/>
<dbReference type="EMBL" id="CP039690">
    <property type="protein sequence ID" value="QCI68496.1"/>
    <property type="molecule type" value="Genomic_DNA"/>
</dbReference>
<protein>
    <submittedName>
        <fullName evidence="1">Uncharacterized protein</fullName>
    </submittedName>
</protein>
<reference evidence="1 2" key="1">
    <citation type="submission" date="2019-04" db="EMBL/GenBank/DDBJ databases">
        <title>Phreatobacter aquaticus sp. nov.</title>
        <authorList>
            <person name="Choi A."/>
        </authorList>
    </citation>
    <scope>NUCLEOTIDE SEQUENCE [LARGE SCALE GENOMIC DNA]</scope>
    <source>
        <strain evidence="1 2">KCTC 52518</strain>
    </source>
</reference>
<organism evidence="1 2">
    <name type="scientific">Phreatobacter stygius</name>
    <dbReference type="NCBI Taxonomy" id="1940610"/>
    <lineage>
        <taxon>Bacteria</taxon>
        <taxon>Pseudomonadati</taxon>
        <taxon>Pseudomonadota</taxon>
        <taxon>Alphaproteobacteria</taxon>
        <taxon>Hyphomicrobiales</taxon>
        <taxon>Phreatobacteraceae</taxon>
        <taxon>Phreatobacter</taxon>
    </lineage>
</organism>
<evidence type="ECO:0000313" key="1">
    <source>
        <dbReference type="EMBL" id="QCI68496.1"/>
    </source>
</evidence>
<dbReference type="Proteomes" id="UP000298781">
    <property type="component" value="Chromosome"/>
</dbReference>
<proteinExistence type="predicted"/>
<sequence length="89" mass="9975">MAEISLFEPLEVQPEDLGEFEKRFLLDVAAGVVRVVDAATIGKMKSYGLIVVLNRHVRLTERGHLFCRSYTVKRPAFADSTGKAVRTPR</sequence>